<dbReference type="EMBL" id="DS469845">
    <property type="protein sequence ID" value="EDO32169.1"/>
    <property type="molecule type" value="Genomic_DNA"/>
</dbReference>
<dbReference type="OrthoDB" id="5988437at2759"/>
<dbReference type="HOGENOM" id="CLU_033580_0_0_1"/>
<dbReference type="InterPro" id="IPR011335">
    <property type="entry name" value="Restrct_endonuc-II-like"/>
</dbReference>
<dbReference type="GO" id="GO:0006281">
    <property type="term" value="P:DNA repair"/>
    <property type="evidence" value="ECO:0007669"/>
    <property type="project" value="UniProtKB-ARBA"/>
</dbReference>
<name>A7SVV6_NEMVE</name>
<dbReference type="STRING" id="45351.A7SVV6"/>
<evidence type="ECO:0008006" key="6">
    <source>
        <dbReference type="Google" id="ProtNLM"/>
    </source>
</evidence>
<evidence type="ECO:0000256" key="1">
    <source>
        <dbReference type="PROSITE-ProRule" id="PRU00325"/>
    </source>
</evidence>
<dbReference type="InterPro" id="IPR011604">
    <property type="entry name" value="PDDEXK-like_dom_sf"/>
</dbReference>
<dbReference type="Gene3D" id="3.90.320.10">
    <property type="match status" value="1"/>
</dbReference>
<dbReference type="InParanoid" id="A7SVV6"/>
<dbReference type="InterPro" id="IPR007527">
    <property type="entry name" value="Znf_SWIM"/>
</dbReference>
<keyword evidence="5" id="KW-1185">Reference proteome</keyword>
<dbReference type="CDD" id="cd22343">
    <property type="entry name" value="PDDEXK_lambda_exonuclease-like"/>
    <property type="match status" value="1"/>
</dbReference>
<evidence type="ECO:0000313" key="5">
    <source>
        <dbReference type="Proteomes" id="UP000001593"/>
    </source>
</evidence>
<dbReference type="KEGG" id="nve:5503168"/>
<dbReference type="Proteomes" id="UP000001593">
    <property type="component" value="Unassembled WGS sequence"/>
</dbReference>
<dbReference type="PROSITE" id="PS50525">
    <property type="entry name" value="RDRP_SSRNA_NEG_SEG"/>
    <property type="match status" value="1"/>
</dbReference>
<feature type="domain" description="RdRp catalytic" evidence="2">
    <location>
        <begin position="23"/>
        <end position="221"/>
    </location>
</feature>
<dbReference type="Pfam" id="PF09588">
    <property type="entry name" value="YqaJ"/>
    <property type="match status" value="1"/>
</dbReference>
<dbReference type="OMA" id="CEFLDEN"/>
<dbReference type="PANTHER" id="PTHR47526">
    <property type="entry name" value="ATP-DEPENDENT DNA HELICASE"/>
    <property type="match status" value="1"/>
</dbReference>
<keyword evidence="1" id="KW-0862">Zinc</keyword>
<feature type="non-terminal residue" evidence="4">
    <location>
        <position position="444"/>
    </location>
</feature>
<gene>
    <name evidence="4" type="ORF">NEMVEDRAFT_v1g218285</name>
</gene>
<feature type="domain" description="SWIM-type" evidence="3">
    <location>
        <begin position="118"/>
        <end position="154"/>
    </location>
</feature>
<dbReference type="PANTHER" id="PTHR47526:SF3">
    <property type="entry name" value="PHD-TYPE DOMAIN-CONTAINING PROTEIN"/>
    <property type="match status" value="1"/>
</dbReference>
<reference evidence="4 5" key="1">
    <citation type="journal article" date="2007" name="Science">
        <title>Sea anemone genome reveals ancestral eumetazoan gene repertoire and genomic organization.</title>
        <authorList>
            <person name="Putnam N.H."/>
            <person name="Srivastava M."/>
            <person name="Hellsten U."/>
            <person name="Dirks B."/>
            <person name="Chapman J."/>
            <person name="Salamov A."/>
            <person name="Terry A."/>
            <person name="Shapiro H."/>
            <person name="Lindquist E."/>
            <person name="Kapitonov V.V."/>
            <person name="Jurka J."/>
            <person name="Genikhovich G."/>
            <person name="Grigoriev I.V."/>
            <person name="Lucas S.M."/>
            <person name="Steele R.E."/>
            <person name="Finnerty J.R."/>
            <person name="Technau U."/>
            <person name="Martindale M.Q."/>
            <person name="Rokhsar D.S."/>
        </authorList>
    </citation>
    <scope>NUCLEOTIDE SEQUENCE [LARGE SCALE GENOMIC DNA]</scope>
    <source>
        <strain evidence="5">CH2 X CH6</strain>
    </source>
</reference>
<dbReference type="PROSITE" id="PS50966">
    <property type="entry name" value="ZF_SWIM"/>
    <property type="match status" value="1"/>
</dbReference>
<dbReference type="InterPro" id="IPR007099">
    <property type="entry name" value="RNA-dir_pol_NSvirus"/>
</dbReference>
<organism evidence="4 5">
    <name type="scientific">Nematostella vectensis</name>
    <name type="common">Starlet sea anemone</name>
    <dbReference type="NCBI Taxonomy" id="45351"/>
    <lineage>
        <taxon>Eukaryota</taxon>
        <taxon>Metazoa</taxon>
        <taxon>Cnidaria</taxon>
        <taxon>Anthozoa</taxon>
        <taxon>Hexacorallia</taxon>
        <taxon>Actiniaria</taxon>
        <taxon>Edwardsiidae</taxon>
        <taxon>Nematostella</taxon>
    </lineage>
</organism>
<dbReference type="SUPFAM" id="SSF52980">
    <property type="entry name" value="Restriction endonuclease-like"/>
    <property type="match status" value="1"/>
</dbReference>
<evidence type="ECO:0000259" key="3">
    <source>
        <dbReference type="PROSITE" id="PS50966"/>
    </source>
</evidence>
<keyword evidence="1" id="KW-0863">Zinc-finger</keyword>
<dbReference type="GO" id="GO:0003968">
    <property type="term" value="F:RNA-directed RNA polymerase activity"/>
    <property type="evidence" value="ECO:0007669"/>
    <property type="project" value="InterPro"/>
</dbReference>
<dbReference type="GO" id="GO:0039694">
    <property type="term" value="P:viral RNA genome replication"/>
    <property type="evidence" value="ECO:0007669"/>
    <property type="project" value="InterPro"/>
</dbReference>
<dbReference type="PhylomeDB" id="A7SVV6"/>
<accession>A7SVV6</accession>
<dbReference type="InterPro" id="IPR019080">
    <property type="entry name" value="YqaJ_viral_recombinase"/>
</dbReference>
<keyword evidence="1" id="KW-0479">Metal-binding</keyword>
<dbReference type="eggNOG" id="ENOG502S0S7">
    <property type="taxonomic scope" value="Eukaryota"/>
</dbReference>
<sequence>MSYQYFDELPEEAKKRYLEKLKAVNLNECPYKLPEGCWSGDLVKWPNLEYPDVYEYLIETPGPYTRESMKCRKGLEAYNQFQSGWVQKVLSLNTTADTCVLIAKVLHSQRLSEDALRPWVAIKKDGTVMCAHCNCMAGIGESCSHIGALLFKIEAAVRLGYTKEAACTSKACTWNNDFVTEIPGVQIKDVNFYKAEKNSAASRKSSTGLIIQSQNEILKRLGDLPHNDQPVGLSTFANFAKPFIHKAPIPNIPKLPKSLRELYSPNSKSEDIDRVYQNKISETDKDFIERSTSAQANSLAWHDMRVGRITASIAHSVLHTSMEKPSKSLILKICTQGPEINTPAILWGTNNEENAFQASTKELMKSHQNLKTRKTGLRLHPEFDFIGASADGLGTCDCHGDFLIEIKCPFKHKEKPTIISCVTDKSFCIGDDLNLKENHPYMAQ</sequence>
<dbReference type="GO" id="GO:0008270">
    <property type="term" value="F:zinc ion binding"/>
    <property type="evidence" value="ECO:0007669"/>
    <property type="project" value="UniProtKB-KW"/>
</dbReference>
<proteinExistence type="predicted"/>
<protein>
    <recommendedName>
        <fullName evidence="6">YqaJ viral recombinase domain-containing protein</fullName>
    </recommendedName>
</protein>
<evidence type="ECO:0000313" key="4">
    <source>
        <dbReference type="EMBL" id="EDO32169.1"/>
    </source>
</evidence>
<dbReference type="AlphaFoldDB" id="A7SVV6"/>
<evidence type="ECO:0000259" key="2">
    <source>
        <dbReference type="PROSITE" id="PS50525"/>
    </source>
</evidence>